<reference evidence="2" key="1">
    <citation type="submission" date="2022-08" db="EMBL/GenBank/DDBJ databases">
        <title>Microvirga terrae sp. nov., isolated from soil.</title>
        <authorList>
            <person name="Kim K.H."/>
            <person name="Seo Y.L."/>
            <person name="Kim J.M."/>
            <person name="Lee J.K."/>
            <person name="Han D.M."/>
            <person name="Jeon C.O."/>
        </authorList>
    </citation>
    <scope>NUCLEOTIDE SEQUENCE</scope>
    <source>
        <strain evidence="2">R24</strain>
    </source>
</reference>
<evidence type="ECO:0000313" key="2">
    <source>
        <dbReference type="EMBL" id="UVF21701.1"/>
    </source>
</evidence>
<keyword evidence="1" id="KW-0472">Membrane</keyword>
<evidence type="ECO:0000313" key="3">
    <source>
        <dbReference type="Proteomes" id="UP001017257"/>
    </source>
</evidence>
<organism evidence="2 3">
    <name type="scientific">Microvirga terrae</name>
    <dbReference type="NCBI Taxonomy" id="2740529"/>
    <lineage>
        <taxon>Bacteria</taxon>
        <taxon>Pseudomonadati</taxon>
        <taxon>Pseudomonadota</taxon>
        <taxon>Alphaproteobacteria</taxon>
        <taxon>Hyphomicrobiales</taxon>
        <taxon>Methylobacteriaceae</taxon>
        <taxon>Microvirga</taxon>
    </lineage>
</organism>
<keyword evidence="1" id="KW-0812">Transmembrane</keyword>
<dbReference type="RefSeq" id="WP_173950276.1">
    <property type="nucleotide sequence ID" value="NZ_CP102845.1"/>
</dbReference>
<gene>
    <name evidence="2" type="ORF">HPT29_011520</name>
</gene>
<keyword evidence="1" id="KW-1133">Transmembrane helix</keyword>
<evidence type="ECO:0000256" key="1">
    <source>
        <dbReference type="SAM" id="Phobius"/>
    </source>
</evidence>
<name>A0ABY5RWR7_9HYPH</name>
<feature type="transmembrane region" description="Helical" evidence="1">
    <location>
        <begin position="28"/>
        <end position="61"/>
    </location>
</feature>
<proteinExistence type="predicted"/>
<dbReference type="Proteomes" id="UP001017257">
    <property type="component" value="Chromosome"/>
</dbReference>
<dbReference type="EMBL" id="CP102845">
    <property type="protein sequence ID" value="UVF21701.1"/>
    <property type="molecule type" value="Genomic_DNA"/>
</dbReference>
<accession>A0ABY5RWR7</accession>
<protein>
    <submittedName>
        <fullName evidence="2">Uncharacterized protein</fullName>
    </submittedName>
</protein>
<sequence length="86" mass="9333">MDNTYFRTGTPGLRNGGVLSVLVRALAAAAAVFALLTIMLIGLFVLLPLLLAGGTALYLYLRRRARQNRGRPADGIIDAEYTIIDR</sequence>
<keyword evidence="3" id="KW-1185">Reference proteome</keyword>